<keyword evidence="2" id="KW-1185">Reference proteome</keyword>
<gene>
    <name evidence="1" type="ORF">ACIQFM_28620</name>
</gene>
<dbReference type="Gene3D" id="1.20.120.640">
    <property type="entry name" value="Anticodon-binding domain of a subclass of class I aminoacyl-tRNA synthetases"/>
    <property type="match status" value="1"/>
</dbReference>
<comment type="caution">
    <text evidence="1">The sequence shown here is derived from an EMBL/GenBank/DDBJ whole genome shotgun (WGS) entry which is preliminary data.</text>
</comment>
<name>A0ABW8HHJ6_9ACTN</name>
<proteinExistence type="predicted"/>
<dbReference type="RefSeq" id="WP_030401902.1">
    <property type="nucleotide sequence ID" value="NZ_CBDRFH010000044.1"/>
</dbReference>
<evidence type="ECO:0000313" key="1">
    <source>
        <dbReference type="EMBL" id="MFJ6040216.1"/>
    </source>
</evidence>
<organism evidence="1 2">
    <name type="scientific">Streptomyces ardesiacus</name>
    <dbReference type="NCBI Taxonomy" id="285564"/>
    <lineage>
        <taxon>Bacteria</taxon>
        <taxon>Bacillati</taxon>
        <taxon>Actinomycetota</taxon>
        <taxon>Actinomycetes</taxon>
        <taxon>Kitasatosporales</taxon>
        <taxon>Streptomycetaceae</taxon>
        <taxon>Streptomyces</taxon>
    </lineage>
</organism>
<evidence type="ECO:0000313" key="2">
    <source>
        <dbReference type="Proteomes" id="UP001617907"/>
    </source>
</evidence>
<evidence type="ECO:0008006" key="3">
    <source>
        <dbReference type="Google" id="ProtNLM"/>
    </source>
</evidence>
<dbReference type="Proteomes" id="UP001617907">
    <property type="component" value="Unassembled WGS sequence"/>
</dbReference>
<accession>A0ABW8HHJ6</accession>
<protein>
    <recommendedName>
        <fullName evidence="3">Cysteinyl-tRNA synthetase</fullName>
    </recommendedName>
</protein>
<dbReference type="EMBL" id="JBIVPC010000017">
    <property type="protein sequence ID" value="MFJ6040216.1"/>
    <property type="molecule type" value="Genomic_DNA"/>
</dbReference>
<sequence length="240" mass="25464">MLRIIDARTAEAAPAVPARRAPTRVEAHAPGRDATALRVLLVADLLVRALELDGTPVWAVLTGAEDGARLRKDAAALGIRPFEDGDAAGRGPGTGQGVRVVGEGEGGGLPDVATVAVAPVDPAEPSLADPDALRLALLERHHHARVELGAAALDEARDTLARWRRAVADWARHPSRPVPNDVRDRLRAAWEDDLDAPGVLRVLRAVESDPGLADGARFEICAYADRFLGLHLTRDVGTAY</sequence>
<reference evidence="1 2" key="1">
    <citation type="submission" date="2024-10" db="EMBL/GenBank/DDBJ databases">
        <title>The Natural Products Discovery Center: Release of the First 8490 Sequenced Strains for Exploring Actinobacteria Biosynthetic Diversity.</title>
        <authorList>
            <person name="Kalkreuter E."/>
            <person name="Kautsar S.A."/>
            <person name="Yang D."/>
            <person name="Bader C.D."/>
            <person name="Teijaro C.N."/>
            <person name="Fluegel L."/>
            <person name="Davis C.M."/>
            <person name="Simpson J.R."/>
            <person name="Lauterbach L."/>
            <person name="Steele A.D."/>
            <person name="Gui C."/>
            <person name="Meng S."/>
            <person name="Li G."/>
            <person name="Viehrig K."/>
            <person name="Ye F."/>
            <person name="Su P."/>
            <person name="Kiefer A.F."/>
            <person name="Nichols A."/>
            <person name="Cepeda A.J."/>
            <person name="Yan W."/>
            <person name="Fan B."/>
            <person name="Jiang Y."/>
            <person name="Adhikari A."/>
            <person name="Zheng C.-J."/>
            <person name="Schuster L."/>
            <person name="Cowan T.M."/>
            <person name="Smanski M.J."/>
            <person name="Chevrette M.G."/>
            <person name="De Carvalho L.P.S."/>
            <person name="Shen B."/>
        </authorList>
    </citation>
    <scope>NUCLEOTIDE SEQUENCE [LARGE SCALE GENOMIC DNA]</scope>
    <source>
        <strain evidence="1 2">NPDC093086</strain>
    </source>
</reference>